<keyword evidence="3 7" id="KW-0812">Transmembrane</keyword>
<evidence type="ECO:0000313" key="10">
    <source>
        <dbReference type="Proteomes" id="UP001408356"/>
    </source>
</evidence>
<feature type="transmembrane region" description="Helical" evidence="7">
    <location>
        <begin position="326"/>
        <end position="347"/>
    </location>
</feature>
<reference evidence="9 10" key="1">
    <citation type="journal article" date="2024" name="J. Plant Pathol.">
        <title>Sequence and assembly of the genome of Seiridium unicorne, isolate CBS 538.82, causal agent of cypress canker disease.</title>
        <authorList>
            <person name="Scali E."/>
            <person name="Rocca G.D."/>
            <person name="Danti R."/>
            <person name="Garbelotto M."/>
            <person name="Barberini S."/>
            <person name="Baroncelli R."/>
            <person name="Emiliani G."/>
        </authorList>
    </citation>
    <scope>NUCLEOTIDE SEQUENCE [LARGE SCALE GENOMIC DNA]</scope>
    <source>
        <strain evidence="9 10">BM-138-508</strain>
    </source>
</reference>
<evidence type="ECO:0000256" key="1">
    <source>
        <dbReference type="ARBA" id="ARBA00004141"/>
    </source>
</evidence>
<dbReference type="InterPro" id="IPR020846">
    <property type="entry name" value="MFS_dom"/>
</dbReference>
<evidence type="ECO:0000256" key="6">
    <source>
        <dbReference type="SAM" id="MobiDB-lite"/>
    </source>
</evidence>
<feature type="transmembrane region" description="Helical" evidence="7">
    <location>
        <begin position="386"/>
        <end position="407"/>
    </location>
</feature>
<feature type="compositionally biased region" description="Polar residues" evidence="6">
    <location>
        <begin position="554"/>
        <end position="564"/>
    </location>
</feature>
<name>A0ABR2VI83_9PEZI</name>
<feature type="transmembrane region" description="Helical" evidence="7">
    <location>
        <begin position="286"/>
        <end position="305"/>
    </location>
</feature>
<sequence length="575" mass="61868">MGAESAEPTLDKSSLGNHGQENSIDSPPTTDGSQQGAQETEKRDLAVEYPNTIRQVLIIIGLMLGMFLAGLDISIIATAIPAITSEFNSLSQEGWYGSAFFLCYGAFQSVWGKAYKFFDMKYVFICALFWFEVGCLICALAPNSAALIVGRAVQGGGAAGLLLGCYTIPNFIVPPNRVPAVVGLIGTVFSIASIIGPLLGGVFTSNITWRWCFYVNLPIGAVPFFFTLLFFKTPAHAKASYNTPLPEVIKSFDLLGLLLYLSALICYFLALSWGGVIFAWNDSKVIGTLVGWVLLTILFVANEIWMGERALFVLRLLKNRDLLAGCLYLFFIYGAFFSFVYNLPVYFQATAGLSPQDSGIRTIPIICACSIVTFVASPLMAKYGYYLPYFFVGAAITAVSGGLTYTFDIETSIGKQVGYQILMGFGTGLVLQIPPIIAGVVTSNADKAVGLSVVLITQFYTASLVLAASSAITNNLLVKNIPIYAPAVNPEDVFSVGAFDLQNHFSGVDLYGIRQAYIVGLRGAWALGIALFGVAFLTVFVVKWPGKMVPHSDVATNQEGAKTNESGEKVIESAA</sequence>
<gene>
    <name evidence="9" type="ORF">SUNI508_00167</name>
</gene>
<comment type="caution">
    <text evidence="9">The sequence shown here is derived from an EMBL/GenBank/DDBJ whole genome shotgun (WGS) entry which is preliminary data.</text>
</comment>
<comment type="subcellular location">
    <subcellularLocation>
        <location evidence="1">Membrane</location>
        <topology evidence="1">Multi-pass membrane protein</topology>
    </subcellularLocation>
</comment>
<feature type="transmembrane region" description="Helical" evidence="7">
    <location>
        <begin position="359"/>
        <end position="379"/>
    </location>
</feature>
<keyword evidence="10" id="KW-1185">Reference proteome</keyword>
<evidence type="ECO:0000256" key="3">
    <source>
        <dbReference type="ARBA" id="ARBA00022692"/>
    </source>
</evidence>
<organism evidence="9 10">
    <name type="scientific">Seiridium unicorne</name>
    <dbReference type="NCBI Taxonomy" id="138068"/>
    <lineage>
        <taxon>Eukaryota</taxon>
        <taxon>Fungi</taxon>
        <taxon>Dikarya</taxon>
        <taxon>Ascomycota</taxon>
        <taxon>Pezizomycotina</taxon>
        <taxon>Sordariomycetes</taxon>
        <taxon>Xylariomycetidae</taxon>
        <taxon>Amphisphaeriales</taxon>
        <taxon>Sporocadaceae</taxon>
        <taxon>Seiridium</taxon>
    </lineage>
</organism>
<feature type="region of interest" description="Disordered" evidence="6">
    <location>
        <begin position="1"/>
        <end position="42"/>
    </location>
</feature>
<dbReference type="Gene3D" id="1.20.1720.10">
    <property type="entry name" value="Multidrug resistance protein D"/>
    <property type="match status" value="1"/>
</dbReference>
<proteinExistence type="predicted"/>
<evidence type="ECO:0000256" key="4">
    <source>
        <dbReference type="ARBA" id="ARBA00022989"/>
    </source>
</evidence>
<dbReference type="Proteomes" id="UP001408356">
    <property type="component" value="Unassembled WGS sequence"/>
</dbReference>
<feature type="transmembrane region" description="Helical" evidence="7">
    <location>
        <begin position="95"/>
        <end position="115"/>
    </location>
</feature>
<feature type="compositionally biased region" description="Basic and acidic residues" evidence="6">
    <location>
        <begin position="565"/>
        <end position="575"/>
    </location>
</feature>
<feature type="transmembrane region" description="Helical" evidence="7">
    <location>
        <begin position="56"/>
        <end position="83"/>
    </location>
</feature>
<keyword evidence="2" id="KW-0813">Transport</keyword>
<dbReference type="PANTHER" id="PTHR23501:SF177">
    <property type="entry name" value="MAJOR FACILITATOR SUPERFAMILY (MFS) PROFILE DOMAIN-CONTAINING PROTEIN-RELATED"/>
    <property type="match status" value="1"/>
</dbReference>
<evidence type="ECO:0000256" key="7">
    <source>
        <dbReference type="SAM" id="Phobius"/>
    </source>
</evidence>
<dbReference type="CDD" id="cd17502">
    <property type="entry name" value="MFS_Azr1_MDR_like"/>
    <property type="match status" value="1"/>
</dbReference>
<dbReference type="PANTHER" id="PTHR23501">
    <property type="entry name" value="MAJOR FACILITATOR SUPERFAMILY"/>
    <property type="match status" value="1"/>
</dbReference>
<keyword evidence="4 7" id="KW-1133">Transmembrane helix</keyword>
<feature type="transmembrane region" description="Helical" evidence="7">
    <location>
        <begin position="180"/>
        <end position="199"/>
    </location>
</feature>
<feature type="domain" description="Major facilitator superfamily (MFS) profile" evidence="8">
    <location>
        <begin position="58"/>
        <end position="547"/>
    </location>
</feature>
<feature type="transmembrane region" description="Helical" evidence="7">
    <location>
        <begin position="419"/>
        <end position="441"/>
    </location>
</feature>
<feature type="compositionally biased region" description="Polar residues" evidence="6">
    <location>
        <begin position="11"/>
        <end position="38"/>
    </location>
</feature>
<feature type="transmembrane region" description="Helical" evidence="7">
    <location>
        <begin position="211"/>
        <end position="231"/>
    </location>
</feature>
<feature type="transmembrane region" description="Helical" evidence="7">
    <location>
        <begin position="122"/>
        <end position="142"/>
    </location>
</feature>
<feature type="transmembrane region" description="Helical" evidence="7">
    <location>
        <begin position="448"/>
        <end position="472"/>
    </location>
</feature>
<dbReference type="SUPFAM" id="SSF103473">
    <property type="entry name" value="MFS general substrate transporter"/>
    <property type="match status" value="1"/>
</dbReference>
<evidence type="ECO:0000256" key="2">
    <source>
        <dbReference type="ARBA" id="ARBA00022448"/>
    </source>
</evidence>
<dbReference type="PROSITE" id="PS50850">
    <property type="entry name" value="MFS"/>
    <property type="match status" value="1"/>
</dbReference>
<dbReference type="EMBL" id="JARVKF010000001">
    <property type="protein sequence ID" value="KAK9426640.1"/>
    <property type="molecule type" value="Genomic_DNA"/>
</dbReference>
<feature type="transmembrane region" description="Helical" evidence="7">
    <location>
        <begin position="148"/>
        <end position="168"/>
    </location>
</feature>
<dbReference type="InterPro" id="IPR011701">
    <property type="entry name" value="MFS"/>
</dbReference>
<dbReference type="Pfam" id="PF07690">
    <property type="entry name" value="MFS_1"/>
    <property type="match status" value="1"/>
</dbReference>
<evidence type="ECO:0000259" key="8">
    <source>
        <dbReference type="PROSITE" id="PS50850"/>
    </source>
</evidence>
<feature type="transmembrane region" description="Helical" evidence="7">
    <location>
        <begin position="252"/>
        <end position="280"/>
    </location>
</feature>
<evidence type="ECO:0000313" key="9">
    <source>
        <dbReference type="EMBL" id="KAK9426640.1"/>
    </source>
</evidence>
<feature type="region of interest" description="Disordered" evidence="6">
    <location>
        <begin position="553"/>
        <end position="575"/>
    </location>
</feature>
<evidence type="ECO:0000256" key="5">
    <source>
        <dbReference type="ARBA" id="ARBA00023136"/>
    </source>
</evidence>
<protein>
    <submittedName>
        <fullName evidence="9">Major facilitator superfamily (MFS) profile domain-containing protein</fullName>
    </submittedName>
</protein>
<keyword evidence="5 7" id="KW-0472">Membrane</keyword>
<accession>A0ABR2VI83</accession>
<feature type="transmembrane region" description="Helical" evidence="7">
    <location>
        <begin position="524"/>
        <end position="542"/>
    </location>
</feature>
<dbReference type="InterPro" id="IPR036259">
    <property type="entry name" value="MFS_trans_sf"/>
</dbReference>